<comment type="caution">
    <text evidence="1">The sequence shown here is derived from an EMBL/GenBank/DDBJ whole genome shotgun (WGS) entry which is preliminary data.</text>
</comment>
<proteinExistence type="predicted"/>
<gene>
    <name evidence="1" type="ORF">QTN47_24945</name>
</gene>
<evidence type="ECO:0000313" key="1">
    <source>
        <dbReference type="EMBL" id="MEX6690779.1"/>
    </source>
</evidence>
<dbReference type="Proteomes" id="UP001560573">
    <property type="component" value="Unassembled WGS sequence"/>
</dbReference>
<accession>A0ABV3ZNR4</accession>
<dbReference type="EMBL" id="JAULBC010000010">
    <property type="protein sequence ID" value="MEX6690779.1"/>
    <property type="molecule type" value="Genomic_DNA"/>
</dbReference>
<keyword evidence="2" id="KW-1185">Reference proteome</keyword>
<evidence type="ECO:0000313" key="2">
    <source>
        <dbReference type="Proteomes" id="UP001560573"/>
    </source>
</evidence>
<organism evidence="1 2">
    <name type="scientific">Danxiaibacter flavus</name>
    <dbReference type="NCBI Taxonomy" id="3049108"/>
    <lineage>
        <taxon>Bacteria</taxon>
        <taxon>Pseudomonadati</taxon>
        <taxon>Bacteroidota</taxon>
        <taxon>Chitinophagia</taxon>
        <taxon>Chitinophagales</taxon>
        <taxon>Chitinophagaceae</taxon>
        <taxon>Danxiaibacter</taxon>
    </lineage>
</organism>
<name>A0ABV3ZNR4_9BACT</name>
<reference evidence="1 2" key="1">
    <citation type="submission" date="2023-07" db="EMBL/GenBank/DDBJ databases">
        <authorList>
            <person name="Lian W.-H."/>
        </authorList>
    </citation>
    <scope>NUCLEOTIDE SEQUENCE [LARGE SCALE GENOMIC DNA]</scope>
    <source>
        <strain evidence="1 2">SYSU DXS3180</strain>
    </source>
</reference>
<sequence length="108" mass="12809">MKQEEIEIQHIIVEKVADKQLLPQSSFQQFVESLAQYIHQLINHDFSRLVQLLYRMDISEKKLKQTLATSQTDAGLLIANMMIERELQKIQSRKQFKNHSDIPDDEKW</sequence>
<dbReference type="RefSeq" id="WP_369332194.1">
    <property type="nucleotide sequence ID" value="NZ_JAULBC010000010.1"/>
</dbReference>
<protein>
    <submittedName>
        <fullName evidence="1">Uncharacterized protein</fullName>
    </submittedName>
</protein>